<reference evidence="2 3" key="1">
    <citation type="submission" date="2018-05" db="EMBL/GenBank/DDBJ databases">
        <title>Mucilaginibacter hurinus sp. nov., isolated from briquette warehouse soil.</title>
        <authorList>
            <person name="Choi L."/>
        </authorList>
    </citation>
    <scope>NUCLEOTIDE SEQUENCE [LARGE SCALE GENOMIC DNA]</scope>
    <source>
        <strain evidence="2 3">ZR32</strain>
    </source>
</reference>
<dbReference type="InterPro" id="IPR036514">
    <property type="entry name" value="SGNH_hydro_sf"/>
</dbReference>
<dbReference type="SUPFAM" id="SSF52266">
    <property type="entry name" value="SGNH hydrolase"/>
    <property type="match status" value="1"/>
</dbReference>
<dbReference type="PANTHER" id="PTHR30383">
    <property type="entry name" value="THIOESTERASE 1/PROTEASE 1/LYSOPHOSPHOLIPASE L1"/>
    <property type="match status" value="1"/>
</dbReference>
<dbReference type="Pfam" id="PF13472">
    <property type="entry name" value="Lipase_GDSL_2"/>
    <property type="match status" value="1"/>
</dbReference>
<organism evidence="2 3">
    <name type="scientific">Mucilaginibacter hurinus</name>
    <dbReference type="NCBI Taxonomy" id="2201324"/>
    <lineage>
        <taxon>Bacteria</taxon>
        <taxon>Pseudomonadati</taxon>
        <taxon>Bacteroidota</taxon>
        <taxon>Sphingobacteriia</taxon>
        <taxon>Sphingobacteriales</taxon>
        <taxon>Sphingobacteriaceae</taxon>
        <taxon>Mucilaginibacter</taxon>
    </lineage>
</organism>
<dbReference type="Gene3D" id="3.40.50.1110">
    <property type="entry name" value="SGNH hydrolase"/>
    <property type="match status" value="1"/>
</dbReference>
<gene>
    <name evidence="2" type="ORF">DJ568_09285</name>
</gene>
<proteinExistence type="predicted"/>
<comment type="caution">
    <text evidence="2">The sequence shown here is derived from an EMBL/GenBank/DDBJ whole genome shotgun (WGS) entry which is preliminary data.</text>
</comment>
<evidence type="ECO:0000313" key="3">
    <source>
        <dbReference type="Proteomes" id="UP000253209"/>
    </source>
</evidence>
<dbReference type="PANTHER" id="PTHR30383:SF5">
    <property type="entry name" value="SGNH HYDROLASE-TYPE ESTERASE DOMAIN-CONTAINING PROTEIN"/>
    <property type="match status" value="1"/>
</dbReference>
<accession>A0A367GRL7</accession>
<keyword evidence="2" id="KW-0378">Hydrolase</keyword>
<feature type="domain" description="SGNH hydrolase-type esterase" evidence="1">
    <location>
        <begin position="75"/>
        <end position="246"/>
    </location>
</feature>
<evidence type="ECO:0000259" key="1">
    <source>
        <dbReference type="Pfam" id="PF13472"/>
    </source>
</evidence>
<dbReference type="PROSITE" id="PS51257">
    <property type="entry name" value="PROKAR_LIPOPROTEIN"/>
    <property type="match status" value="1"/>
</dbReference>
<dbReference type="GO" id="GO:0004622">
    <property type="term" value="F:phosphatidylcholine lysophospholipase activity"/>
    <property type="evidence" value="ECO:0007669"/>
    <property type="project" value="TreeGrafter"/>
</dbReference>
<dbReference type="AlphaFoldDB" id="A0A367GRL7"/>
<dbReference type="CDD" id="cd00229">
    <property type="entry name" value="SGNH_hydrolase"/>
    <property type="match status" value="1"/>
</dbReference>
<protein>
    <submittedName>
        <fullName evidence="2">SGNH/GDSL hydrolase family protein</fullName>
    </submittedName>
</protein>
<sequence>MEVKSYGLSGDKFYYDMKYLVFLLSTIAMLSCKAQQYVAECCNTQPIDTTYLSDIKKELVKQWPNNRIINLVFHGHSVPTGYALGADVKPFESYPQLVFRELKKLYPSAVINIILTSKGGEFSPSGAKRFDADVLPHRPDVLFIDYGVNDKHLKLTDTRAAMDEMIKKALQKNIKVILLTSTPDLRVNILQPGNEIEMVSDQIKQLAAENHVGCADVYNAFKKYASEGNKLSALVYGFNHFNEKGSTIIANQIMPYFK</sequence>
<name>A0A367GRL7_9SPHI</name>
<dbReference type="Proteomes" id="UP000253209">
    <property type="component" value="Unassembled WGS sequence"/>
</dbReference>
<dbReference type="InterPro" id="IPR051532">
    <property type="entry name" value="Ester_Hydrolysis_Enzymes"/>
</dbReference>
<dbReference type="InterPro" id="IPR013830">
    <property type="entry name" value="SGNH_hydro"/>
</dbReference>
<evidence type="ECO:0000313" key="2">
    <source>
        <dbReference type="EMBL" id="RCH55363.1"/>
    </source>
</evidence>
<dbReference type="EMBL" id="QGDC01000004">
    <property type="protein sequence ID" value="RCH55363.1"/>
    <property type="molecule type" value="Genomic_DNA"/>
</dbReference>
<keyword evidence="3" id="KW-1185">Reference proteome</keyword>